<keyword evidence="1" id="KW-0812">Transmembrane</keyword>
<dbReference type="EMBL" id="KN550899">
    <property type="protein sequence ID" value="KHJ93189.1"/>
    <property type="molecule type" value="Genomic_DNA"/>
</dbReference>
<feature type="transmembrane region" description="Helical" evidence="1">
    <location>
        <begin position="47"/>
        <end position="70"/>
    </location>
</feature>
<keyword evidence="3" id="KW-1185">Reference proteome</keyword>
<keyword evidence="1" id="KW-1133">Transmembrane helix</keyword>
<dbReference type="AlphaFoldDB" id="A0A0B1T7J2"/>
<proteinExistence type="predicted"/>
<evidence type="ECO:0000313" key="2">
    <source>
        <dbReference type="EMBL" id="KHJ93189.1"/>
    </source>
</evidence>
<name>A0A0B1T7J2_OESDE</name>
<gene>
    <name evidence="2" type="ORF">OESDEN_06903</name>
</gene>
<organism evidence="2 3">
    <name type="scientific">Oesophagostomum dentatum</name>
    <name type="common">Nodular worm</name>
    <dbReference type="NCBI Taxonomy" id="61180"/>
    <lineage>
        <taxon>Eukaryota</taxon>
        <taxon>Metazoa</taxon>
        <taxon>Ecdysozoa</taxon>
        <taxon>Nematoda</taxon>
        <taxon>Chromadorea</taxon>
        <taxon>Rhabditida</taxon>
        <taxon>Rhabditina</taxon>
        <taxon>Rhabditomorpha</taxon>
        <taxon>Strongyloidea</taxon>
        <taxon>Strongylidae</taxon>
        <taxon>Oesophagostomum</taxon>
    </lineage>
</organism>
<protein>
    <submittedName>
        <fullName evidence="2">Uncharacterized protein</fullName>
    </submittedName>
</protein>
<dbReference type="Proteomes" id="UP000053660">
    <property type="component" value="Unassembled WGS sequence"/>
</dbReference>
<dbReference type="OrthoDB" id="5805760at2759"/>
<accession>A0A0B1T7J2</accession>
<sequence length="137" mass="15240">MDTSIDVIYAEVVYLNQVLEVMGDTKPLRNVLAGVAWQVGWGFAGTIVGNIMMGTIGSILMGLAGALYGAQYKDAEDLLLLTVRYMTDREKTVAGDQIQLVVGSPYIEEFKLYVSTKAHRDRILKTFSDFVRQRSLQ</sequence>
<keyword evidence="1" id="KW-0472">Membrane</keyword>
<evidence type="ECO:0000256" key="1">
    <source>
        <dbReference type="SAM" id="Phobius"/>
    </source>
</evidence>
<evidence type="ECO:0000313" key="3">
    <source>
        <dbReference type="Proteomes" id="UP000053660"/>
    </source>
</evidence>
<reference evidence="2 3" key="1">
    <citation type="submission" date="2014-03" db="EMBL/GenBank/DDBJ databases">
        <title>Draft genome of the hookworm Oesophagostomum dentatum.</title>
        <authorList>
            <person name="Mitreva M."/>
        </authorList>
    </citation>
    <scope>NUCLEOTIDE SEQUENCE [LARGE SCALE GENOMIC DNA]</scope>
    <source>
        <strain evidence="2 3">OD-Hann</strain>
    </source>
</reference>